<evidence type="ECO:0000313" key="2">
    <source>
        <dbReference type="EMBL" id="MBM7473648.1"/>
    </source>
</evidence>
<proteinExistence type="predicted"/>
<organism evidence="2 3">
    <name type="scientific">Subtercola frigoramans</name>
    <dbReference type="NCBI Taxonomy" id="120298"/>
    <lineage>
        <taxon>Bacteria</taxon>
        <taxon>Bacillati</taxon>
        <taxon>Actinomycetota</taxon>
        <taxon>Actinomycetes</taxon>
        <taxon>Micrococcales</taxon>
        <taxon>Microbacteriaceae</taxon>
        <taxon>Subtercola</taxon>
    </lineage>
</organism>
<dbReference type="Pfam" id="PF13472">
    <property type="entry name" value="Lipase_GDSL_2"/>
    <property type="match status" value="1"/>
</dbReference>
<feature type="domain" description="SGNH hydrolase-type esterase" evidence="1">
    <location>
        <begin position="9"/>
        <end position="201"/>
    </location>
</feature>
<dbReference type="RefSeq" id="WP_307827257.1">
    <property type="nucleotide sequence ID" value="NZ_BAAAHT010000001.1"/>
</dbReference>
<accession>A0ABS2L967</accession>
<protein>
    <submittedName>
        <fullName evidence="2">Lysophospholipase L1-like esterase</fullName>
    </submittedName>
</protein>
<evidence type="ECO:0000313" key="3">
    <source>
        <dbReference type="Proteomes" id="UP000776164"/>
    </source>
</evidence>
<keyword evidence="3" id="KW-1185">Reference proteome</keyword>
<sequence>MTTTKRILCFGDSLTWGWIPTNEGAPTSRYPINQRWTGAMLDDLGDGYEIIEEGLSSRTTNVDDPVDGRLNGARYLPTALASHLPLDFVVLLLGTNDTKPIYNRTAYEIAYGMAELVGQVQGSGGGVGTLYPAPRVVVVAPPRLGTIPHPWFGEMFAGAQAKTEQLPALYAALASFAGVAWLDAGAHICTDGVDGIHLSAESNTILGRAVAQKIRELI</sequence>
<evidence type="ECO:0000259" key="1">
    <source>
        <dbReference type="Pfam" id="PF13472"/>
    </source>
</evidence>
<dbReference type="Proteomes" id="UP000776164">
    <property type="component" value="Unassembled WGS sequence"/>
</dbReference>
<dbReference type="InterPro" id="IPR013830">
    <property type="entry name" value="SGNH_hydro"/>
</dbReference>
<comment type="caution">
    <text evidence="2">The sequence shown here is derived from an EMBL/GenBank/DDBJ whole genome shotgun (WGS) entry which is preliminary data.</text>
</comment>
<name>A0ABS2L967_9MICO</name>
<dbReference type="SUPFAM" id="SSF52266">
    <property type="entry name" value="SGNH hydrolase"/>
    <property type="match status" value="1"/>
</dbReference>
<dbReference type="InterPro" id="IPR036514">
    <property type="entry name" value="SGNH_hydro_sf"/>
</dbReference>
<reference evidence="2 3" key="1">
    <citation type="submission" date="2021-01" db="EMBL/GenBank/DDBJ databases">
        <title>Sequencing the genomes of 1000 actinobacteria strains.</title>
        <authorList>
            <person name="Klenk H.-P."/>
        </authorList>
    </citation>
    <scope>NUCLEOTIDE SEQUENCE [LARGE SCALE GENOMIC DNA]</scope>
    <source>
        <strain evidence="2 3">DSM 13057</strain>
    </source>
</reference>
<dbReference type="Gene3D" id="3.40.50.1110">
    <property type="entry name" value="SGNH hydrolase"/>
    <property type="match status" value="1"/>
</dbReference>
<dbReference type="EMBL" id="JAFBBU010000001">
    <property type="protein sequence ID" value="MBM7473648.1"/>
    <property type="molecule type" value="Genomic_DNA"/>
</dbReference>
<gene>
    <name evidence="2" type="ORF">JOE66_003282</name>
</gene>
<dbReference type="CDD" id="cd01839">
    <property type="entry name" value="SGNH_arylesterase_like"/>
    <property type="match status" value="1"/>
</dbReference>